<evidence type="ECO:0000256" key="4">
    <source>
        <dbReference type="HAMAP-Rule" id="MF_01963"/>
    </source>
</evidence>
<keyword evidence="1 4" id="KW-0328">Glycosyltransferase</keyword>
<dbReference type="SUPFAM" id="SSF53167">
    <property type="entry name" value="Purine and uridine phosphorylases"/>
    <property type="match status" value="1"/>
</dbReference>
<dbReference type="STRING" id="1133849.O3I_021615"/>
<feature type="binding site" evidence="4">
    <location>
        <begin position="213"/>
        <end position="215"/>
    </location>
    <ligand>
        <name>substrate</name>
    </ligand>
</feature>
<comment type="pathway">
    <text evidence="4">Amino-acid biosynthesis; L-methionine biosynthesis via salvage pathway; S-methyl-5-thio-alpha-D-ribose 1-phosphate from S-methyl-5'-thioadenosine (phosphorylase route): step 1/1.</text>
</comment>
<dbReference type="Gene3D" id="3.40.50.1580">
    <property type="entry name" value="Nucleoside phosphorylase domain"/>
    <property type="match status" value="1"/>
</dbReference>
<dbReference type="HAMAP" id="MF_01963">
    <property type="entry name" value="MTAP"/>
    <property type="match status" value="1"/>
</dbReference>
<reference evidence="6 8" key="1">
    <citation type="journal article" date="2012" name="J. Bacteriol.">
        <title>Complete genome sequence of Nocardia brasiliensis HUJEG-1.</title>
        <authorList>
            <person name="Vera-Cabrera L."/>
            <person name="Ortiz-Lopez R."/>
            <person name="Elizondo-Gonzalez R."/>
            <person name="Perez-Maya A.A."/>
            <person name="Ocampo-Candiani J."/>
        </authorList>
    </citation>
    <scope>NUCLEOTIDE SEQUENCE [LARGE SCALE GENOMIC DNA]</scope>
    <source>
        <strain evidence="8">ATCC 700358</strain>
        <strain evidence="6">HUJEG-1</strain>
    </source>
</reference>
<feature type="binding site" evidence="4">
    <location>
        <position position="16"/>
    </location>
    <ligand>
        <name>phosphate</name>
        <dbReference type="ChEBI" id="CHEBI:43474"/>
    </ligand>
</feature>
<dbReference type="Pfam" id="PF01048">
    <property type="entry name" value="PNP_UDP_1"/>
    <property type="match status" value="1"/>
</dbReference>
<dbReference type="EC" id="2.4.2.28" evidence="4"/>
<evidence type="ECO:0000313" key="6">
    <source>
        <dbReference type="EMBL" id="AFU02282.1"/>
    </source>
</evidence>
<evidence type="ECO:0000256" key="2">
    <source>
        <dbReference type="ARBA" id="ARBA00022679"/>
    </source>
</evidence>
<comment type="subunit">
    <text evidence="4">Homohexamer. Dimer of a homotrimer.</text>
</comment>
<keyword evidence="2 4" id="KW-0808">Transferase</keyword>
<evidence type="ECO:0000259" key="5">
    <source>
        <dbReference type="Pfam" id="PF01048"/>
    </source>
</evidence>
<dbReference type="GO" id="GO:0005829">
    <property type="term" value="C:cytosol"/>
    <property type="evidence" value="ECO:0007669"/>
    <property type="project" value="TreeGrafter"/>
</dbReference>
<dbReference type="eggNOG" id="COG0005">
    <property type="taxonomic scope" value="Bacteria"/>
</dbReference>
<dbReference type="InterPro" id="IPR018099">
    <property type="entry name" value="Purine_phosphorylase-2_CS"/>
</dbReference>
<dbReference type="InterPro" id="IPR010044">
    <property type="entry name" value="MTAP"/>
</dbReference>
<comment type="function">
    <text evidence="4">Catalyzes the reversible phosphorylation of S-methyl-5'-thioadenosine (MTA) to adenine and 5-methylthioribose-1-phosphate. Involved in the breakdown of MTA, a major by-product of polyamine biosynthesis. Responsible for the first step in the methionine salvage pathway after MTA has been generated from S-adenosylmethionine. Has broad substrate specificity with 6-aminopurine nucleosides as preferred substrates.</text>
</comment>
<feature type="binding site" evidence="4">
    <location>
        <begin position="91"/>
        <end position="92"/>
    </location>
    <ligand>
        <name>phosphate</name>
        <dbReference type="ChEBI" id="CHEBI:43474"/>
    </ligand>
</feature>
<evidence type="ECO:0000313" key="7">
    <source>
        <dbReference type="EMBL" id="AHK61116.1"/>
    </source>
</evidence>
<dbReference type="GO" id="GO:0019509">
    <property type="term" value="P:L-methionine salvage from methylthioadenosine"/>
    <property type="evidence" value="ECO:0007669"/>
    <property type="project" value="UniProtKB-UniRule"/>
</dbReference>
<evidence type="ECO:0000313" key="8">
    <source>
        <dbReference type="Proteomes" id="UP000006304"/>
    </source>
</evidence>
<comment type="catalytic activity">
    <reaction evidence="4">
        <text>S-methyl-5'-thioadenosine + phosphate = 5-(methylsulfanyl)-alpha-D-ribose 1-phosphate + adenine</text>
        <dbReference type="Rhea" id="RHEA:11852"/>
        <dbReference type="ChEBI" id="CHEBI:16708"/>
        <dbReference type="ChEBI" id="CHEBI:17509"/>
        <dbReference type="ChEBI" id="CHEBI:43474"/>
        <dbReference type="ChEBI" id="CHEBI:58533"/>
        <dbReference type="EC" id="2.4.2.28"/>
    </reaction>
</comment>
<feature type="binding site" evidence="4">
    <location>
        <begin position="58"/>
        <end position="59"/>
    </location>
    <ligand>
        <name>phosphate</name>
        <dbReference type="ChEBI" id="CHEBI:43474"/>
    </ligand>
</feature>
<dbReference type="EMBL" id="CP003876">
    <property type="protein sequence ID" value="AFU02282.1"/>
    <property type="molecule type" value="Genomic_DNA"/>
</dbReference>
<dbReference type="GO" id="GO:0017061">
    <property type="term" value="F:S-methyl-5-thioadenosine phosphorylase activity"/>
    <property type="evidence" value="ECO:0007669"/>
    <property type="project" value="UniProtKB-UniRule"/>
</dbReference>
<dbReference type="UniPathway" id="UPA00904">
    <property type="reaction ID" value="UER00873"/>
</dbReference>
<organism evidence="6 8">
    <name type="scientific">Nocardia brasiliensis (strain ATCC 700358 / HUJEG-1)</name>
    <dbReference type="NCBI Taxonomy" id="1133849"/>
    <lineage>
        <taxon>Bacteria</taxon>
        <taxon>Bacillati</taxon>
        <taxon>Actinomycetota</taxon>
        <taxon>Actinomycetes</taxon>
        <taxon>Mycobacteriales</taxon>
        <taxon>Nocardiaceae</taxon>
        <taxon>Nocardia</taxon>
    </lineage>
</organism>
<dbReference type="KEGG" id="nbr:O3I_021615"/>
<evidence type="ECO:0000256" key="1">
    <source>
        <dbReference type="ARBA" id="ARBA00022676"/>
    </source>
</evidence>
<dbReference type="RefSeq" id="WP_014985137.1">
    <property type="nucleotide sequence ID" value="NC_018681.1"/>
</dbReference>
<feature type="site" description="Important for substrate specificity" evidence="4">
    <location>
        <position position="171"/>
    </location>
</feature>
<dbReference type="EMBL" id="KF963271">
    <property type="protein sequence ID" value="AHK61116.1"/>
    <property type="molecule type" value="Genomic_DNA"/>
</dbReference>
<feature type="domain" description="Nucleoside phosphorylase" evidence="5">
    <location>
        <begin position="10"/>
        <end position="247"/>
    </location>
</feature>
<dbReference type="NCBIfam" id="TIGR01694">
    <property type="entry name" value="MTAP"/>
    <property type="match status" value="1"/>
</dbReference>
<keyword evidence="3 4" id="KW-0660">Purine salvage</keyword>
<dbReference type="HOGENOM" id="CLU_054456_0_2_11"/>
<accession>K0EXU4</accession>
<keyword evidence="8" id="KW-1185">Reference proteome</keyword>
<dbReference type="Proteomes" id="UP000006304">
    <property type="component" value="Chromosome"/>
</dbReference>
<dbReference type="InterPro" id="IPR000845">
    <property type="entry name" value="Nucleoside_phosphorylase_d"/>
</dbReference>
<proteinExistence type="inferred from homology"/>
<reference evidence="7" key="2">
    <citation type="submission" date="2013-12" db="EMBL/GenBank/DDBJ databases">
        <title>Characterization of a SAM-dependent Fluorinase from a Latent Biosynthetic Pathway for Fluoroacetate and 4-Fluorothreonine Formation in the Actinomycetoma Pathogen Nocardia brasiliensis ATCC 700358.</title>
        <authorList>
            <person name="Wang Y."/>
            <person name="Pan H."/>
            <person name="Deng Z."/>
            <person name="Qu X."/>
        </authorList>
    </citation>
    <scope>NUCLEOTIDE SEQUENCE</scope>
    <source>
        <strain evidence="7">ATCC 700358</strain>
    </source>
</reference>
<feature type="binding site" evidence="4">
    <location>
        <position position="190"/>
    </location>
    <ligand>
        <name>phosphate</name>
        <dbReference type="ChEBI" id="CHEBI:43474"/>
    </ligand>
</feature>
<dbReference type="GO" id="GO:0006166">
    <property type="term" value="P:purine ribonucleoside salvage"/>
    <property type="evidence" value="ECO:0007669"/>
    <property type="project" value="UniProtKB-KW"/>
</dbReference>
<gene>
    <name evidence="7" type="primary">nobB</name>
    <name evidence="4" type="synonym">mtnP</name>
    <name evidence="6" type="ORF">O3I_021615</name>
</gene>
<feature type="binding site" evidence="4">
    <location>
        <position position="189"/>
    </location>
    <ligand>
        <name>substrate</name>
    </ligand>
</feature>
<dbReference type="InterPro" id="IPR035994">
    <property type="entry name" value="Nucleoside_phosphorylase_sf"/>
</dbReference>
<dbReference type="PANTHER" id="PTHR42679:SF2">
    <property type="entry name" value="S-METHYL-5'-THIOADENOSINE PHOSPHORYLASE"/>
    <property type="match status" value="1"/>
</dbReference>
<comment type="similarity">
    <text evidence="4">Belongs to the PNP/MTAP phosphorylase family. MTAP subfamily.</text>
</comment>
<feature type="site" description="Important for substrate specificity" evidence="4">
    <location>
        <position position="226"/>
    </location>
</feature>
<dbReference type="PANTHER" id="PTHR42679">
    <property type="entry name" value="S-METHYL-5'-THIOADENOSINE PHOSPHORYLASE"/>
    <property type="match status" value="1"/>
</dbReference>
<dbReference type="FunFam" id="3.40.50.1580:FF:000012">
    <property type="entry name" value="Probable 6-oxopurine nucleoside phosphorylase"/>
    <property type="match status" value="1"/>
</dbReference>
<protein>
    <recommendedName>
        <fullName evidence="4">S-methyl-5'-thioadenosine phosphorylase</fullName>
        <ecNumber evidence="4">2.4.2.28</ecNumber>
    </recommendedName>
    <alternativeName>
        <fullName evidence="4">5'-methylthioadenosine phosphorylase</fullName>
        <shortName evidence="4">MTA phosphorylase</shortName>
        <shortName evidence="4">MTAP</shortName>
    </alternativeName>
</protein>
<sequence>MVAPAAEIELGIIGGSGLYDLETLAGRREVALTTPYGDPSDKIGVGLLDGRPIAFLARHGRGHRYLPTEVPAAANIHALKQLGVQRILSISAVGSLRDEIEPSHLVVPDQIIDLTRHRRSTYFGAGAVAHVPLGDPFCPVLRAGLTDVAASTGATVHRAGTYVCIEGPQFSTRAESELYRAWSTDIIGMTAATEAKLAREAGICFATMALVTDYDCWRTDGPSVTADMVASVMRANIATAKDIIRKFAASSDGTARDCECADAMRHAVMSDPAGIPGDTADRLALIAGKLLR</sequence>
<dbReference type="AlphaFoldDB" id="K0EXU4"/>
<name>K0EXU4_NOCB7</name>
<dbReference type="PROSITE" id="PS01240">
    <property type="entry name" value="PNP_MTAP_2"/>
    <property type="match status" value="1"/>
</dbReference>
<evidence type="ECO:0000256" key="3">
    <source>
        <dbReference type="ARBA" id="ARBA00022726"/>
    </source>
</evidence>
<dbReference type="CDD" id="cd09010">
    <property type="entry name" value="MTAP_SsMTAPII_like_MTIP"/>
    <property type="match status" value="1"/>
</dbReference>